<dbReference type="InterPro" id="IPR020422">
    <property type="entry name" value="TYR_PHOSPHATASE_DUAL_dom"/>
</dbReference>
<dbReference type="GO" id="GO:0005737">
    <property type="term" value="C:cytoplasm"/>
    <property type="evidence" value="ECO:0007669"/>
    <property type="project" value="TreeGrafter"/>
</dbReference>
<sequence length="204" mass="23163">MQNHCDLILNERGVLWLGDCESVFNAEFLKSKGIRTVITVATGLKLKLDGIVHHIIEILDSETANISRYFQIANEWIERGLNIGAVLVHCMAGISRSAAIVISYLIEKKKMSYNQALSFVKSKRPQINPNKGFSNQLQAFGAKFSQPPLCKNTRANNFQQNQEYYECNHYVPMNRKGSARNLQQNMNFYKSITKSLSQSKNSNK</sequence>
<accession>A0A8S1TJJ1</accession>
<dbReference type="GO" id="GO:0017017">
    <property type="term" value="F:MAP kinase tyrosine/serine/threonine phosphatase activity"/>
    <property type="evidence" value="ECO:0007669"/>
    <property type="project" value="TreeGrafter"/>
</dbReference>
<dbReference type="GO" id="GO:0008330">
    <property type="term" value="F:protein tyrosine/threonine phosphatase activity"/>
    <property type="evidence" value="ECO:0007669"/>
    <property type="project" value="TreeGrafter"/>
</dbReference>
<dbReference type="PANTHER" id="PTHR10159">
    <property type="entry name" value="DUAL SPECIFICITY PROTEIN PHOSPHATASE"/>
    <property type="match status" value="1"/>
</dbReference>
<dbReference type="PROSITE" id="PS00383">
    <property type="entry name" value="TYR_PHOSPHATASE_1"/>
    <property type="match status" value="1"/>
</dbReference>
<dbReference type="PROSITE" id="PS50056">
    <property type="entry name" value="TYR_PHOSPHATASE_2"/>
    <property type="match status" value="1"/>
</dbReference>
<comment type="similarity">
    <text evidence="1">Belongs to the protein-tyrosine phosphatase family. Non-receptor class dual specificity subfamily.</text>
</comment>
<keyword evidence="4" id="KW-0904">Protein phosphatase</keyword>
<dbReference type="PROSITE" id="PS50054">
    <property type="entry name" value="TYR_PHOSPHATASE_DUAL"/>
    <property type="match status" value="1"/>
</dbReference>
<feature type="domain" description="Tyrosine specific protein phosphatases" evidence="6">
    <location>
        <begin position="67"/>
        <end position="127"/>
    </location>
</feature>
<dbReference type="InterPro" id="IPR000387">
    <property type="entry name" value="Tyr_Pase_dom"/>
</dbReference>
<dbReference type="EC" id="3.1.3.48" evidence="2"/>
<dbReference type="OMA" id="YFQIANE"/>
<dbReference type="Pfam" id="PF00782">
    <property type="entry name" value="DSPc"/>
    <property type="match status" value="1"/>
</dbReference>
<evidence type="ECO:0000313" key="7">
    <source>
        <dbReference type="EMBL" id="CAD8154271.1"/>
    </source>
</evidence>
<feature type="domain" description="Tyrosine-protein phosphatase" evidence="5">
    <location>
        <begin position="3"/>
        <end position="146"/>
    </location>
</feature>
<organism evidence="7 8">
    <name type="scientific">Paramecium octaurelia</name>
    <dbReference type="NCBI Taxonomy" id="43137"/>
    <lineage>
        <taxon>Eukaryota</taxon>
        <taxon>Sar</taxon>
        <taxon>Alveolata</taxon>
        <taxon>Ciliophora</taxon>
        <taxon>Intramacronucleata</taxon>
        <taxon>Oligohymenophorea</taxon>
        <taxon>Peniculida</taxon>
        <taxon>Parameciidae</taxon>
        <taxon>Paramecium</taxon>
    </lineage>
</organism>
<dbReference type="Proteomes" id="UP000683925">
    <property type="component" value="Unassembled WGS sequence"/>
</dbReference>
<evidence type="ECO:0000259" key="5">
    <source>
        <dbReference type="PROSITE" id="PS50054"/>
    </source>
</evidence>
<dbReference type="CDD" id="cd14498">
    <property type="entry name" value="DSP"/>
    <property type="match status" value="1"/>
</dbReference>
<dbReference type="AlphaFoldDB" id="A0A8S1TJJ1"/>
<proteinExistence type="inferred from homology"/>
<keyword evidence="8" id="KW-1185">Reference proteome</keyword>
<dbReference type="GO" id="GO:0033550">
    <property type="term" value="F:MAP kinase tyrosine phosphatase activity"/>
    <property type="evidence" value="ECO:0007669"/>
    <property type="project" value="TreeGrafter"/>
</dbReference>
<evidence type="ECO:0000259" key="6">
    <source>
        <dbReference type="PROSITE" id="PS50056"/>
    </source>
</evidence>
<evidence type="ECO:0000256" key="1">
    <source>
        <dbReference type="ARBA" id="ARBA00008601"/>
    </source>
</evidence>
<dbReference type="InterPro" id="IPR016130">
    <property type="entry name" value="Tyr_Pase_AS"/>
</dbReference>
<evidence type="ECO:0000256" key="3">
    <source>
        <dbReference type="ARBA" id="ARBA00022801"/>
    </source>
</evidence>
<name>A0A8S1TJJ1_PAROT</name>
<keyword evidence="3" id="KW-0378">Hydrolase</keyword>
<dbReference type="OrthoDB" id="10252009at2759"/>
<reference evidence="7" key="1">
    <citation type="submission" date="2021-01" db="EMBL/GenBank/DDBJ databases">
        <authorList>
            <consortium name="Genoscope - CEA"/>
            <person name="William W."/>
        </authorList>
    </citation>
    <scope>NUCLEOTIDE SEQUENCE</scope>
</reference>
<dbReference type="FunFam" id="3.90.190.10:FF:000236">
    <property type="entry name" value="Uncharacterized protein"/>
    <property type="match status" value="1"/>
</dbReference>
<evidence type="ECO:0000256" key="2">
    <source>
        <dbReference type="ARBA" id="ARBA00013064"/>
    </source>
</evidence>
<evidence type="ECO:0000256" key="4">
    <source>
        <dbReference type="ARBA" id="ARBA00022912"/>
    </source>
</evidence>
<dbReference type="InterPro" id="IPR000340">
    <property type="entry name" value="Dual-sp_phosphatase_cat-dom"/>
</dbReference>
<evidence type="ECO:0000313" key="8">
    <source>
        <dbReference type="Proteomes" id="UP000683925"/>
    </source>
</evidence>
<dbReference type="SMART" id="SM00195">
    <property type="entry name" value="DSPc"/>
    <property type="match status" value="1"/>
</dbReference>
<gene>
    <name evidence="7" type="ORF">POCTA_138.1.T0290075</name>
</gene>
<dbReference type="GO" id="GO:0043409">
    <property type="term" value="P:negative regulation of MAPK cascade"/>
    <property type="evidence" value="ECO:0007669"/>
    <property type="project" value="TreeGrafter"/>
</dbReference>
<dbReference type="PANTHER" id="PTHR10159:SF519">
    <property type="entry name" value="DUAL SPECIFICITY PROTEIN PHOSPHATASE MPK3"/>
    <property type="match status" value="1"/>
</dbReference>
<protein>
    <recommendedName>
        <fullName evidence="2">protein-tyrosine-phosphatase</fullName>
        <ecNumber evidence="2">3.1.3.48</ecNumber>
    </recommendedName>
</protein>
<dbReference type="EMBL" id="CAJJDP010000029">
    <property type="protein sequence ID" value="CAD8154271.1"/>
    <property type="molecule type" value="Genomic_DNA"/>
</dbReference>
<comment type="caution">
    <text evidence="7">The sequence shown here is derived from an EMBL/GenBank/DDBJ whole genome shotgun (WGS) entry which is preliminary data.</text>
</comment>